<evidence type="ECO:0000256" key="4">
    <source>
        <dbReference type="ARBA" id="ARBA00022679"/>
    </source>
</evidence>
<evidence type="ECO:0000256" key="2">
    <source>
        <dbReference type="ARBA" id="ARBA00012438"/>
    </source>
</evidence>
<evidence type="ECO:0000259" key="10">
    <source>
        <dbReference type="PROSITE" id="PS50109"/>
    </source>
</evidence>
<dbReference type="InterPro" id="IPR029016">
    <property type="entry name" value="GAF-like_dom_sf"/>
</dbReference>
<dbReference type="KEGG" id="pbap:Pla133_23260"/>
<evidence type="ECO:0000256" key="5">
    <source>
        <dbReference type="ARBA" id="ARBA00022741"/>
    </source>
</evidence>
<dbReference type="InterPro" id="IPR003594">
    <property type="entry name" value="HATPase_dom"/>
</dbReference>
<keyword evidence="5" id="KW-0547">Nucleotide-binding</keyword>
<feature type="region of interest" description="Disordered" evidence="9">
    <location>
        <begin position="1"/>
        <end position="30"/>
    </location>
</feature>
<dbReference type="InterPro" id="IPR004358">
    <property type="entry name" value="Sig_transdc_His_kin-like_C"/>
</dbReference>
<keyword evidence="6" id="KW-0418">Kinase</keyword>
<dbReference type="Pfam" id="PF01590">
    <property type="entry name" value="GAF"/>
    <property type="match status" value="1"/>
</dbReference>
<protein>
    <recommendedName>
        <fullName evidence="2">histidine kinase</fullName>
        <ecNumber evidence="2">2.7.13.3</ecNumber>
    </recommendedName>
</protein>
<dbReference type="InterPro" id="IPR036890">
    <property type="entry name" value="HATPase_C_sf"/>
</dbReference>
<dbReference type="SUPFAM" id="SSF55781">
    <property type="entry name" value="GAF domain-like"/>
    <property type="match status" value="2"/>
</dbReference>
<dbReference type="PANTHER" id="PTHR42878">
    <property type="entry name" value="TWO-COMPONENT HISTIDINE KINASE"/>
    <property type="match status" value="1"/>
</dbReference>
<dbReference type="Gene3D" id="3.30.565.10">
    <property type="entry name" value="Histidine kinase-like ATPase, C-terminal domain"/>
    <property type="match status" value="1"/>
</dbReference>
<reference evidence="11 12" key="1">
    <citation type="submission" date="2019-02" db="EMBL/GenBank/DDBJ databases">
        <title>Deep-cultivation of Planctomycetes and their phenomic and genomic characterization uncovers novel biology.</title>
        <authorList>
            <person name="Wiegand S."/>
            <person name="Jogler M."/>
            <person name="Boedeker C."/>
            <person name="Pinto D."/>
            <person name="Vollmers J."/>
            <person name="Rivas-Marin E."/>
            <person name="Kohn T."/>
            <person name="Peeters S.H."/>
            <person name="Heuer A."/>
            <person name="Rast P."/>
            <person name="Oberbeckmann S."/>
            <person name="Bunk B."/>
            <person name="Jeske O."/>
            <person name="Meyerdierks A."/>
            <person name="Storesund J.E."/>
            <person name="Kallscheuer N."/>
            <person name="Luecker S."/>
            <person name="Lage O.M."/>
            <person name="Pohl T."/>
            <person name="Merkel B.J."/>
            <person name="Hornburger P."/>
            <person name="Mueller R.-W."/>
            <person name="Bruemmer F."/>
            <person name="Labrenz M."/>
            <person name="Spormann A.M."/>
            <person name="Op den Camp H."/>
            <person name="Overmann J."/>
            <person name="Amann R."/>
            <person name="Jetten M.S.M."/>
            <person name="Mascher T."/>
            <person name="Medema M.H."/>
            <person name="Devos D.P."/>
            <person name="Kaster A.-K."/>
            <person name="Ovreas L."/>
            <person name="Rohde M."/>
            <person name="Galperin M.Y."/>
            <person name="Jogler C."/>
        </authorList>
    </citation>
    <scope>NUCLEOTIDE SEQUENCE [LARGE SCALE GENOMIC DNA]</scope>
    <source>
        <strain evidence="11 12">Pla133</strain>
    </source>
</reference>
<keyword evidence="7" id="KW-0067">ATP-binding</keyword>
<comment type="catalytic activity">
    <reaction evidence="1">
        <text>ATP + protein L-histidine = ADP + protein N-phospho-L-histidine.</text>
        <dbReference type="EC" id="2.7.13.3"/>
    </reaction>
</comment>
<keyword evidence="12" id="KW-1185">Reference proteome</keyword>
<evidence type="ECO:0000313" key="11">
    <source>
        <dbReference type="EMBL" id="QDU67248.1"/>
    </source>
</evidence>
<dbReference type="AlphaFoldDB" id="A0A518BJU5"/>
<evidence type="ECO:0000313" key="12">
    <source>
        <dbReference type="Proteomes" id="UP000316921"/>
    </source>
</evidence>
<keyword evidence="8" id="KW-0902">Two-component regulatory system</keyword>
<dbReference type="GO" id="GO:0000156">
    <property type="term" value="F:phosphorelay response regulator activity"/>
    <property type="evidence" value="ECO:0007669"/>
    <property type="project" value="TreeGrafter"/>
</dbReference>
<dbReference type="Pfam" id="PF02518">
    <property type="entry name" value="HATPase_c"/>
    <property type="match status" value="1"/>
</dbReference>
<dbReference type="EMBL" id="CP036287">
    <property type="protein sequence ID" value="QDU67248.1"/>
    <property type="molecule type" value="Genomic_DNA"/>
</dbReference>
<feature type="compositionally biased region" description="Basic and acidic residues" evidence="9">
    <location>
        <begin position="21"/>
        <end position="30"/>
    </location>
</feature>
<evidence type="ECO:0000256" key="7">
    <source>
        <dbReference type="ARBA" id="ARBA00022840"/>
    </source>
</evidence>
<evidence type="ECO:0000256" key="9">
    <source>
        <dbReference type="SAM" id="MobiDB-lite"/>
    </source>
</evidence>
<keyword evidence="4 11" id="KW-0808">Transferase</keyword>
<dbReference type="GO" id="GO:0000155">
    <property type="term" value="F:phosphorelay sensor kinase activity"/>
    <property type="evidence" value="ECO:0007669"/>
    <property type="project" value="InterPro"/>
</dbReference>
<dbReference type="InterPro" id="IPR036097">
    <property type="entry name" value="HisK_dim/P_sf"/>
</dbReference>
<dbReference type="EC" id="2.7.13.3" evidence="2"/>
<dbReference type="Proteomes" id="UP000316921">
    <property type="component" value="Chromosome"/>
</dbReference>
<accession>A0A518BJU5</accession>
<dbReference type="InterPro" id="IPR050351">
    <property type="entry name" value="BphY/WalK/GraS-like"/>
</dbReference>
<dbReference type="InterPro" id="IPR005467">
    <property type="entry name" value="His_kinase_dom"/>
</dbReference>
<sequence>MHTPTPSSGDCDFSSLIRGRGRSDNRGKDSPILDLARRILESEVASASESRPGEPPLDRLRRDARRVLATVHESLNVEAVSIFAYFAADQSLHCLASVGGPEVRPATGEIEKYGLGEPFTGQAFSNGRAIYLNGDEISNYPNASPDRIRYWSNRLASKKIASLALIPFRGGQEGEGVIRAFNRTTSSGELNLLGFSKESDQIILEHAASLIGLVMQGAWARRQSGEMQILIAELQRPPWNRLSNQVARGAAKIANCPAVAIYEAVNAKSKSAMTLIAQVGFSAVLDEISTLDKSSLSSEVAFTREVLSIDDISRHPQAKNQRVMKQLRLKSGLLVPWRSSNRCGSLAVFSVRQRRFQERTVDLLLALSSALGGTLDLDEAVLQRDKLREVIARISHTLKGPLAGIRTELQHIRRDLEIGHSETAALASLNRARIETERASARVDHQLRLYRGQLDESEVNLQPTRPSDLIFLVTERWQVRAARRGQRFAVYDSIRSAPNILADDLLAEIALDDLIDNAIKYAWRNTVIEIGCRVLEPYLDIQVTDRGLGISSGEIASLTGPGIRGSTRDIEREIEGSGFGLANVKTIMDLHGGHLTFSSESFLDDMNRRQRNEGHIVSATLRFQLARPRSQR</sequence>
<dbReference type="PRINTS" id="PR00344">
    <property type="entry name" value="BCTRLSENSOR"/>
</dbReference>
<evidence type="ECO:0000256" key="8">
    <source>
        <dbReference type="ARBA" id="ARBA00023012"/>
    </source>
</evidence>
<evidence type="ECO:0000256" key="1">
    <source>
        <dbReference type="ARBA" id="ARBA00000085"/>
    </source>
</evidence>
<organism evidence="11 12">
    <name type="scientific">Engelhardtia mirabilis</name>
    <dbReference type="NCBI Taxonomy" id="2528011"/>
    <lineage>
        <taxon>Bacteria</taxon>
        <taxon>Pseudomonadati</taxon>
        <taxon>Planctomycetota</taxon>
        <taxon>Planctomycetia</taxon>
        <taxon>Planctomycetia incertae sedis</taxon>
        <taxon>Engelhardtia</taxon>
    </lineage>
</organism>
<dbReference type="Gene3D" id="3.30.450.40">
    <property type="match status" value="2"/>
</dbReference>
<evidence type="ECO:0000256" key="6">
    <source>
        <dbReference type="ARBA" id="ARBA00022777"/>
    </source>
</evidence>
<dbReference type="SMART" id="SM00387">
    <property type="entry name" value="HATPase_c"/>
    <property type="match status" value="1"/>
</dbReference>
<dbReference type="InterPro" id="IPR003018">
    <property type="entry name" value="GAF"/>
</dbReference>
<dbReference type="SUPFAM" id="SSF55874">
    <property type="entry name" value="ATPase domain of HSP90 chaperone/DNA topoisomerase II/histidine kinase"/>
    <property type="match status" value="1"/>
</dbReference>
<dbReference type="PROSITE" id="PS50109">
    <property type="entry name" value="HIS_KIN"/>
    <property type="match status" value="1"/>
</dbReference>
<dbReference type="InterPro" id="IPR003661">
    <property type="entry name" value="HisK_dim/P_dom"/>
</dbReference>
<evidence type="ECO:0000256" key="3">
    <source>
        <dbReference type="ARBA" id="ARBA00022553"/>
    </source>
</evidence>
<feature type="domain" description="Histidine kinase" evidence="10">
    <location>
        <begin position="393"/>
        <end position="600"/>
    </location>
</feature>
<dbReference type="GO" id="GO:0030295">
    <property type="term" value="F:protein kinase activator activity"/>
    <property type="evidence" value="ECO:0007669"/>
    <property type="project" value="TreeGrafter"/>
</dbReference>
<dbReference type="GO" id="GO:0005524">
    <property type="term" value="F:ATP binding"/>
    <property type="evidence" value="ECO:0007669"/>
    <property type="project" value="UniProtKB-KW"/>
</dbReference>
<name>A0A518BJU5_9BACT</name>
<keyword evidence="3" id="KW-0597">Phosphoprotein</keyword>
<proteinExistence type="predicted"/>
<dbReference type="SUPFAM" id="SSF47384">
    <property type="entry name" value="Homodimeric domain of signal transducing histidine kinase"/>
    <property type="match status" value="1"/>
</dbReference>
<gene>
    <name evidence="11" type="primary">czcS</name>
    <name evidence="11" type="ORF">Pla133_23260</name>
</gene>
<dbReference type="GO" id="GO:0007234">
    <property type="term" value="P:osmosensory signaling via phosphorelay pathway"/>
    <property type="evidence" value="ECO:0007669"/>
    <property type="project" value="TreeGrafter"/>
</dbReference>
<dbReference type="CDD" id="cd00082">
    <property type="entry name" value="HisKA"/>
    <property type="match status" value="1"/>
</dbReference>
<dbReference type="PANTHER" id="PTHR42878:SF7">
    <property type="entry name" value="SENSOR HISTIDINE KINASE GLRK"/>
    <property type="match status" value="1"/>
</dbReference>